<dbReference type="InterPro" id="IPR035959">
    <property type="entry name" value="RutC-like_sf"/>
</dbReference>
<accession>A0A0A2M4Q3</accession>
<organism evidence="1 2">
    <name type="scientific">Flavobacterium rivuli WB 3.3-2 = DSM 21788</name>
    <dbReference type="NCBI Taxonomy" id="1121895"/>
    <lineage>
        <taxon>Bacteria</taxon>
        <taxon>Pseudomonadati</taxon>
        <taxon>Bacteroidota</taxon>
        <taxon>Flavobacteriia</taxon>
        <taxon>Flavobacteriales</taxon>
        <taxon>Flavobacteriaceae</taxon>
        <taxon>Flavobacterium</taxon>
    </lineage>
</organism>
<dbReference type="PANTHER" id="PTHR43857">
    <property type="entry name" value="BLR7761 PROTEIN"/>
    <property type="match status" value="1"/>
</dbReference>
<dbReference type="CDD" id="cd00448">
    <property type="entry name" value="YjgF_YER057c_UK114_family"/>
    <property type="match status" value="1"/>
</dbReference>
<evidence type="ECO:0000313" key="1">
    <source>
        <dbReference type="EMBL" id="KGO87239.1"/>
    </source>
</evidence>
<dbReference type="Gene3D" id="3.30.1330.40">
    <property type="entry name" value="RutC-like"/>
    <property type="match status" value="1"/>
</dbReference>
<dbReference type="OrthoDB" id="881979at2"/>
<dbReference type="SUPFAM" id="SSF55298">
    <property type="entry name" value="YjgF-like"/>
    <property type="match status" value="1"/>
</dbReference>
<gene>
    <name evidence="1" type="ORF">Q765_06105</name>
</gene>
<proteinExistence type="predicted"/>
<reference evidence="1 2" key="1">
    <citation type="submission" date="2013-09" db="EMBL/GenBank/DDBJ databases">
        <authorList>
            <person name="Zeng Z."/>
            <person name="Chen C."/>
        </authorList>
    </citation>
    <scope>NUCLEOTIDE SEQUENCE [LARGE SCALE GENOMIC DNA]</scope>
    <source>
        <strain evidence="1 2">WB 3.3-2</strain>
    </source>
</reference>
<dbReference type="eggNOG" id="COG0251">
    <property type="taxonomic scope" value="Bacteria"/>
</dbReference>
<sequence>MEKRIINPWQWQDERSYVQAVEVKNVTSTLYVSGQTAISAGGQSSAADMKTQLQLAIQNLEEVITQADFECSGIVRLNIYTTNTAKLWPNFPILQEWIAKHNIKQATTLFEVKSLFETLTVELEATVVK</sequence>
<keyword evidence="2" id="KW-1185">Reference proteome</keyword>
<dbReference type="Pfam" id="PF01042">
    <property type="entry name" value="Ribonuc_L-PSP"/>
    <property type="match status" value="1"/>
</dbReference>
<dbReference type="AlphaFoldDB" id="A0A0A2M4Q3"/>
<dbReference type="EMBL" id="JRLX01000005">
    <property type="protein sequence ID" value="KGO87239.1"/>
    <property type="molecule type" value="Genomic_DNA"/>
</dbReference>
<name>A0A0A2M4Q3_9FLAO</name>
<comment type="caution">
    <text evidence="1">The sequence shown here is derived from an EMBL/GenBank/DDBJ whole genome shotgun (WGS) entry which is preliminary data.</text>
</comment>
<protein>
    <submittedName>
        <fullName evidence="1">Endoribonuclease L-PSP</fullName>
    </submittedName>
</protein>
<dbReference type="RefSeq" id="WP_020213313.1">
    <property type="nucleotide sequence ID" value="NZ_JRLX01000005.1"/>
</dbReference>
<dbReference type="Proteomes" id="UP000030152">
    <property type="component" value="Unassembled WGS sequence"/>
</dbReference>
<dbReference type="STRING" id="1121895.GCA_000378485_02155"/>
<evidence type="ECO:0000313" key="2">
    <source>
        <dbReference type="Proteomes" id="UP000030152"/>
    </source>
</evidence>
<dbReference type="PANTHER" id="PTHR43857:SF1">
    <property type="entry name" value="YJGH FAMILY PROTEIN"/>
    <property type="match status" value="1"/>
</dbReference>
<dbReference type="InterPro" id="IPR006175">
    <property type="entry name" value="YjgF/YER057c/UK114"/>
</dbReference>